<comment type="caution">
    <text evidence="1">The sequence shown here is derived from an EMBL/GenBank/DDBJ whole genome shotgun (WGS) entry which is preliminary data.</text>
</comment>
<protein>
    <submittedName>
        <fullName evidence="1">Uncharacterized protein</fullName>
    </submittedName>
</protein>
<name>A0A0N1P3N2_9EURO</name>
<dbReference type="GeneID" id="28736673"/>
<dbReference type="AlphaFoldDB" id="A0A0N1P3N2"/>
<keyword evidence="2" id="KW-1185">Reference proteome</keyword>
<reference evidence="1 2" key="1">
    <citation type="submission" date="2015-06" db="EMBL/GenBank/DDBJ databases">
        <title>Draft genome of the ant-associated black yeast Phialophora attae CBS 131958.</title>
        <authorList>
            <person name="Moreno L.F."/>
            <person name="Stielow B.J."/>
            <person name="de Hoog S."/>
            <person name="Vicente V.A."/>
            <person name="Weiss V.A."/>
            <person name="de Vries M."/>
            <person name="Cruz L.M."/>
            <person name="Souza E.M."/>
        </authorList>
    </citation>
    <scope>NUCLEOTIDE SEQUENCE [LARGE SCALE GENOMIC DNA]</scope>
    <source>
        <strain evidence="1 2">CBS 131958</strain>
    </source>
</reference>
<accession>A0A0N1P3N2</accession>
<gene>
    <name evidence="1" type="ORF">AB675_464</name>
</gene>
<evidence type="ECO:0000313" key="2">
    <source>
        <dbReference type="Proteomes" id="UP000038010"/>
    </source>
</evidence>
<sequence>METIDGQRTTSADQTPAVLIDQQGRCFVQCHPNPVLLDVGDQSPAPWSVNLSSGNALSGLVPKGSPLNFVERPLTEVAAYDVHTWASTDGHGRSVTLPLSNSTFSGQEFGPAGFQQQGFLTQEPASADVLRSADHGGSSKCDDDAANLVFDFNCAFCLADHKVTTDGGHLTQRDRYFFRALPGCGQAVKGSDNVGPRLYVAHHNEEDYSQFRCKSPGCKGWCVSNTQTLNLPASLIP</sequence>
<dbReference type="Proteomes" id="UP000038010">
    <property type="component" value="Unassembled WGS sequence"/>
</dbReference>
<organism evidence="1 2">
    <name type="scientific">Cyphellophora attinorum</name>
    <dbReference type="NCBI Taxonomy" id="1664694"/>
    <lineage>
        <taxon>Eukaryota</taxon>
        <taxon>Fungi</taxon>
        <taxon>Dikarya</taxon>
        <taxon>Ascomycota</taxon>
        <taxon>Pezizomycotina</taxon>
        <taxon>Eurotiomycetes</taxon>
        <taxon>Chaetothyriomycetidae</taxon>
        <taxon>Chaetothyriales</taxon>
        <taxon>Cyphellophoraceae</taxon>
        <taxon>Cyphellophora</taxon>
    </lineage>
</organism>
<dbReference type="EMBL" id="LFJN01000001">
    <property type="protein sequence ID" value="KPI45715.1"/>
    <property type="molecule type" value="Genomic_DNA"/>
</dbReference>
<dbReference type="VEuPathDB" id="FungiDB:AB675_464"/>
<dbReference type="RefSeq" id="XP_018005678.1">
    <property type="nucleotide sequence ID" value="XM_018144804.1"/>
</dbReference>
<proteinExistence type="predicted"/>
<evidence type="ECO:0000313" key="1">
    <source>
        <dbReference type="EMBL" id="KPI45715.1"/>
    </source>
</evidence>